<accession>A0A1D6MXW0</accession>
<dbReference type="AlphaFoldDB" id="A0A1D6MXW0"/>
<protein>
    <submittedName>
        <fullName evidence="1">Uncharacterized protein</fullName>
    </submittedName>
</protein>
<reference evidence="1" key="1">
    <citation type="submission" date="2015-12" db="EMBL/GenBank/DDBJ databases">
        <title>Update maize B73 reference genome by single molecule sequencing technologies.</title>
        <authorList>
            <consortium name="Maize Genome Sequencing Project"/>
            <person name="Ware D."/>
        </authorList>
    </citation>
    <scope>NUCLEOTIDE SEQUENCE [LARGE SCALE GENOMIC DNA]</scope>
    <source>
        <tissue evidence="1">Seedling</tissue>
    </source>
</reference>
<organism evidence="1">
    <name type="scientific">Zea mays</name>
    <name type="common">Maize</name>
    <dbReference type="NCBI Taxonomy" id="4577"/>
    <lineage>
        <taxon>Eukaryota</taxon>
        <taxon>Viridiplantae</taxon>
        <taxon>Streptophyta</taxon>
        <taxon>Embryophyta</taxon>
        <taxon>Tracheophyta</taxon>
        <taxon>Spermatophyta</taxon>
        <taxon>Magnoliopsida</taxon>
        <taxon>Liliopsida</taxon>
        <taxon>Poales</taxon>
        <taxon>Poaceae</taxon>
        <taxon>PACMAD clade</taxon>
        <taxon>Panicoideae</taxon>
        <taxon>Andropogonodae</taxon>
        <taxon>Andropogoneae</taxon>
        <taxon>Tripsacinae</taxon>
        <taxon>Zea</taxon>
    </lineage>
</organism>
<proteinExistence type="predicted"/>
<sequence length="84" mass="8946">MPTSSLSTSSRRVAADHSTAGVWIPPALLAGSPPASLSLSPVGQRSVSARTGPFLGWMLDYGWKKLTLVATDKYLKKMVSTENI</sequence>
<gene>
    <name evidence="1" type="ORF">ZEAMMB73_Zm00001d041718</name>
</gene>
<dbReference type="EMBL" id="CM007649">
    <property type="protein sequence ID" value="ONM33562.1"/>
    <property type="molecule type" value="Genomic_DNA"/>
</dbReference>
<name>A0A1D6MXW0_MAIZE</name>
<evidence type="ECO:0000313" key="1">
    <source>
        <dbReference type="EMBL" id="ONM33562.1"/>
    </source>
</evidence>